<gene>
    <name evidence="3" type="ORF">THAOC_03720</name>
</gene>
<sequence>TPQANQANQTAIDATNMMNAQAAQANQTATEAVASMEAQVAAANATLETHLSTITPVAGELMQGMSSQLERMADPLTLVATLIGPLQILTGMNVVLTMLTTLNLVSGPMSRIHQTAKEIKVELGQLTDAVKGVRDEMHSGSVLQKVRNITGGGKSFQLDDTTSTSTTITCFCFYSSDQSCVLQLKGKEYCAFSSVRELFQFIERFNRFGKISRAVGNECDKTIKSNIKVLFLDPQPEQSFTIPYYHFEGDSIEFINLSPVKETVAFHHIFVGKGSKMSLVGVKVGNLVSPGETELLNCIVQHNPANVHCLPNLESPTWISIPAEQQFYSVGDVHHDQCTFLGGQAGSGKKLFKQKEFMTFKEKKRTLTNCSGQAVSVCLEGLESVNVSPGQGFSFSLKRVKDCAITVQNGEVGLRASLSYDHMKKAVNAKGKGYPNVLFLYTDNSEYEVIAEASAKQFEKDHMQKATSGVEEYSERIKRTHQAVKCHVESETAKEEPPAATSPRGVDLSEDMTSTKFGHHRDADRELLHRAEAVSRGADPHDKVIFATICHGPGSHTNASSRTNANPSIHPLSDATTSEVAPQLRRLLECDAEVVLQQFLVLGVHLQLVHASPTGISDKGLETRSPRSLELERFVDAVSVWPAPVPAPWASR</sequence>
<proteinExistence type="predicted"/>
<feature type="compositionally biased region" description="Basic and acidic residues" evidence="2">
    <location>
        <begin position="488"/>
        <end position="497"/>
    </location>
</feature>
<accession>K0TPM4</accession>
<evidence type="ECO:0000313" key="3">
    <source>
        <dbReference type="EMBL" id="EJK74592.1"/>
    </source>
</evidence>
<protein>
    <submittedName>
        <fullName evidence="3">Uncharacterized protein</fullName>
    </submittedName>
</protein>
<dbReference type="Proteomes" id="UP000266841">
    <property type="component" value="Unassembled WGS sequence"/>
</dbReference>
<reference evidence="3 4" key="1">
    <citation type="journal article" date="2012" name="Genome Biol.">
        <title>Genome and low-iron response of an oceanic diatom adapted to chronic iron limitation.</title>
        <authorList>
            <person name="Lommer M."/>
            <person name="Specht M."/>
            <person name="Roy A.S."/>
            <person name="Kraemer L."/>
            <person name="Andreson R."/>
            <person name="Gutowska M.A."/>
            <person name="Wolf J."/>
            <person name="Bergner S.V."/>
            <person name="Schilhabel M.B."/>
            <person name="Klostermeier U.C."/>
            <person name="Beiko R.G."/>
            <person name="Rosenstiel P."/>
            <person name="Hippler M."/>
            <person name="Laroche J."/>
        </authorList>
    </citation>
    <scope>NUCLEOTIDE SEQUENCE [LARGE SCALE GENOMIC DNA]</scope>
    <source>
        <strain evidence="3 4">CCMP1005</strain>
    </source>
</reference>
<evidence type="ECO:0000313" key="4">
    <source>
        <dbReference type="Proteomes" id="UP000266841"/>
    </source>
</evidence>
<organism evidence="3 4">
    <name type="scientific">Thalassiosira oceanica</name>
    <name type="common">Marine diatom</name>
    <dbReference type="NCBI Taxonomy" id="159749"/>
    <lineage>
        <taxon>Eukaryota</taxon>
        <taxon>Sar</taxon>
        <taxon>Stramenopiles</taxon>
        <taxon>Ochrophyta</taxon>
        <taxon>Bacillariophyta</taxon>
        <taxon>Coscinodiscophyceae</taxon>
        <taxon>Thalassiosirophycidae</taxon>
        <taxon>Thalassiosirales</taxon>
        <taxon>Thalassiosiraceae</taxon>
        <taxon>Thalassiosira</taxon>
    </lineage>
</organism>
<feature type="coiled-coil region" evidence="1">
    <location>
        <begin position="19"/>
        <end position="46"/>
    </location>
</feature>
<evidence type="ECO:0000256" key="2">
    <source>
        <dbReference type="SAM" id="MobiDB-lite"/>
    </source>
</evidence>
<dbReference type="EMBL" id="AGNL01003518">
    <property type="protein sequence ID" value="EJK74592.1"/>
    <property type="molecule type" value="Genomic_DNA"/>
</dbReference>
<name>K0TPM4_THAOC</name>
<dbReference type="AlphaFoldDB" id="K0TPM4"/>
<keyword evidence="1" id="KW-0175">Coiled coil</keyword>
<feature type="non-terminal residue" evidence="3">
    <location>
        <position position="1"/>
    </location>
</feature>
<feature type="region of interest" description="Disordered" evidence="2">
    <location>
        <begin position="488"/>
        <end position="509"/>
    </location>
</feature>
<keyword evidence="4" id="KW-1185">Reference proteome</keyword>
<comment type="caution">
    <text evidence="3">The sequence shown here is derived from an EMBL/GenBank/DDBJ whole genome shotgun (WGS) entry which is preliminary data.</text>
</comment>
<evidence type="ECO:0000256" key="1">
    <source>
        <dbReference type="SAM" id="Coils"/>
    </source>
</evidence>